<proteinExistence type="predicted"/>
<dbReference type="Proteomes" id="UP001208570">
    <property type="component" value="Unassembled WGS sequence"/>
</dbReference>
<comment type="caution">
    <text evidence="1">The sequence shown here is derived from an EMBL/GenBank/DDBJ whole genome shotgun (WGS) entry which is preliminary data.</text>
</comment>
<evidence type="ECO:0000313" key="1">
    <source>
        <dbReference type="EMBL" id="KAK2161586.1"/>
    </source>
</evidence>
<protein>
    <submittedName>
        <fullName evidence="1">Uncharacterized protein</fullName>
    </submittedName>
</protein>
<dbReference type="AlphaFoldDB" id="A0AAD9JZ52"/>
<evidence type="ECO:0000313" key="2">
    <source>
        <dbReference type="Proteomes" id="UP001208570"/>
    </source>
</evidence>
<feature type="non-terminal residue" evidence="1">
    <location>
        <position position="1"/>
    </location>
</feature>
<accession>A0AAD9JZ52</accession>
<name>A0AAD9JZ52_9ANNE</name>
<dbReference type="EMBL" id="JAODUP010000114">
    <property type="protein sequence ID" value="KAK2161586.1"/>
    <property type="molecule type" value="Genomic_DNA"/>
</dbReference>
<gene>
    <name evidence="1" type="ORF">LSH36_114g03026</name>
</gene>
<dbReference type="SUPFAM" id="SSF49503">
    <property type="entry name" value="Cupredoxins"/>
    <property type="match status" value="1"/>
</dbReference>
<dbReference type="InterPro" id="IPR008972">
    <property type="entry name" value="Cupredoxin"/>
</dbReference>
<organism evidence="1 2">
    <name type="scientific">Paralvinella palmiformis</name>
    <dbReference type="NCBI Taxonomy" id="53620"/>
    <lineage>
        <taxon>Eukaryota</taxon>
        <taxon>Metazoa</taxon>
        <taxon>Spiralia</taxon>
        <taxon>Lophotrochozoa</taxon>
        <taxon>Annelida</taxon>
        <taxon>Polychaeta</taxon>
        <taxon>Sedentaria</taxon>
        <taxon>Canalipalpata</taxon>
        <taxon>Terebellida</taxon>
        <taxon>Terebelliformia</taxon>
        <taxon>Alvinellidae</taxon>
        <taxon>Paralvinella</taxon>
    </lineage>
</organism>
<sequence>VGLRCTPLTVEVYPHKDVEAELTDDGFSPKLIRIDEGSSVKWMWSGCSVPHSLVEVKYSHKSGTLVQKESTSRPIPTKAGSCRREFKLVYFG</sequence>
<keyword evidence="2" id="KW-1185">Reference proteome</keyword>
<reference evidence="1" key="1">
    <citation type="journal article" date="2023" name="Mol. Biol. Evol.">
        <title>Third-Generation Sequencing Reveals the Adaptive Role of the Epigenome in Three Deep-Sea Polychaetes.</title>
        <authorList>
            <person name="Perez M."/>
            <person name="Aroh O."/>
            <person name="Sun Y."/>
            <person name="Lan Y."/>
            <person name="Juniper S.K."/>
            <person name="Young C.R."/>
            <person name="Angers B."/>
            <person name="Qian P.Y."/>
        </authorList>
    </citation>
    <scope>NUCLEOTIDE SEQUENCE</scope>
    <source>
        <strain evidence="1">P08H-3</strain>
    </source>
</reference>
<dbReference type="Gene3D" id="2.60.40.420">
    <property type="entry name" value="Cupredoxins - blue copper proteins"/>
    <property type="match status" value="1"/>
</dbReference>